<feature type="transmembrane region" description="Helical" evidence="4">
    <location>
        <begin position="127"/>
        <end position="153"/>
    </location>
</feature>
<proteinExistence type="predicted"/>
<dbReference type="RefSeq" id="WP_206293844.1">
    <property type="nucleotide sequence ID" value="NZ_CP063458.1"/>
</dbReference>
<dbReference type="Pfam" id="PF07690">
    <property type="entry name" value="MFS_1"/>
    <property type="match status" value="1"/>
</dbReference>
<dbReference type="InterPro" id="IPR052528">
    <property type="entry name" value="Sugar_transport-like"/>
</dbReference>
<evidence type="ECO:0000256" key="2">
    <source>
        <dbReference type="ARBA" id="ARBA00022989"/>
    </source>
</evidence>
<reference evidence="5 6" key="1">
    <citation type="submission" date="2020-10" db="EMBL/GenBank/DDBJ databases">
        <title>Wide distribution of Phycisphaera-like planctomycetes from WD2101 soil group in peatlands and genome analysis of the first cultivated representative.</title>
        <authorList>
            <person name="Dedysh S.N."/>
            <person name="Beletsky A.V."/>
            <person name="Ivanova A."/>
            <person name="Kulichevskaya I.S."/>
            <person name="Suzina N.E."/>
            <person name="Philippov D.A."/>
            <person name="Rakitin A.L."/>
            <person name="Mardanov A.V."/>
            <person name="Ravin N.V."/>
        </authorList>
    </citation>
    <scope>NUCLEOTIDE SEQUENCE [LARGE SCALE GENOMIC DNA]</scope>
    <source>
        <strain evidence="5 6">M1803</strain>
    </source>
</reference>
<dbReference type="SUPFAM" id="SSF103473">
    <property type="entry name" value="MFS general substrate transporter"/>
    <property type="match status" value="1"/>
</dbReference>
<evidence type="ECO:0000256" key="1">
    <source>
        <dbReference type="ARBA" id="ARBA00022692"/>
    </source>
</evidence>
<dbReference type="Proteomes" id="UP000593765">
    <property type="component" value="Chromosome"/>
</dbReference>
<keyword evidence="2 4" id="KW-1133">Transmembrane helix</keyword>
<dbReference type="GO" id="GO:0022857">
    <property type="term" value="F:transmembrane transporter activity"/>
    <property type="evidence" value="ECO:0007669"/>
    <property type="project" value="InterPro"/>
</dbReference>
<dbReference type="KEGG" id="hbs:IPV69_05120"/>
<accession>A0A7M2WZX1</accession>
<gene>
    <name evidence="5" type="ORF">IPV69_05120</name>
</gene>
<feature type="transmembrane region" description="Helical" evidence="4">
    <location>
        <begin position="35"/>
        <end position="56"/>
    </location>
</feature>
<feature type="transmembrane region" description="Helical" evidence="4">
    <location>
        <begin position="174"/>
        <end position="191"/>
    </location>
</feature>
<keyword evidence="1 4" id="KW-0812">Transmembrane</keyword>
<organism evidence="5 6">
    <name type="scientific">Humisphaera borealis</name>
    <dbReference type="NCBI Taxonomy" id="2807512"/>
    <lineage>
        <taxon>Bacteria</taxon>
        <taxon>Pseudomonadati</taxon>
        <taxon>Planctomycetota</taxon>
        <taxon>Phycisphaerae</taxon>
        <taxon>Tepidisphaerales</taxon>
        <taxon>Tepidisphaeraceae</taxon>
        <taxon>Humisphaera</taxon>
    </lineage>
</organism>
<protein>
    <submittedName>
        <fullName evidence="5">MFS transporter</fullName>
    </submittedName>
</protein>
<feature type="transmembrane region" description="Helical" evidence="4">
    <location>
        <begin position="299"/>
        <end position="316"/>
    </location>
</feature>
<evidence type="ECO:0000256" key="4">
    <source>
        <dbReference type="SAM" id="Phobius"/>
    </source>
</evidence>
<feature type="transmembrane region" description="Helical" evidence="4">
    <location>
        <begin position="62"/>
        <end position="81"/>
    </location>
</feature>
<feature type="transmembrane region" description="Helical" evidence="4">
    <location>
        <begin position="266"/>
        <end position="287"/>
    </location>
</feature>
<dbReference type="EMBL" id="CP063458">
    <property type="protein sequence ID" value="QOV90742.1"/>
    <property type="molecule type" value="Genomic_DNA"/>
</dbReference>
<feature type="transmembrane region" description="Helical" evidence="4">
    <location>
        <begin position="440"/>
        <end position="460"/>
    </location>
</feature>
<keyword evidence="3 4" id="KW-0472">Membrane</keyword>
<evidence type="ECO:0000313" key="5">
    <source>
        <dbReference type="EMBL" id="QOV90742.1"/>
    </source>
</evidence>
<feature type="transmembrane region" description="Helical" evidence="4">
    <location>
        <begin position="102"/>
        <end position="121"/>
    </location>
</feature>
<dbReference type="InterPro" id="IPR036259">
    <property type="entry name" value="MFS_trans_sf"/>
</dbReference>
<feature type="transmembrane region" description="Helical" evidence="4">
    <location>
        <begin position="355"/>
        <end position="380"/>
    </location>
</feature>
<dbReference type="Gene3D" id="1.20.1250.20">
    <property type="entry name" value="MFS general substrate transporter like domains"/>
    <property type="match status" value="2"/>
</dbReference>
<feature type="transmembrane region" description="Helical" evidence="4">
    <location>
        <begin position="328"/>
        <end position="349"/>
    </location>
</feature>
<sequence>MSATTLESRPEPAAISCARGAEAWPLRRSLTRVTVAWMFGAIWFNVITGAPIVAFAKGLGASYFQFGLLAAIPYVAALFSLPGSLFAERHGGRKSIFLNAFYIQRGLCFGVAAVPVLLLWLKGSQGASVAVSVLLVLMFLMHAVGAAGSPSWVSWMADVVPKRIRGSYFSKRRQWGIVSAVPAALATGWGLEYLAGVPSASSPLPGVSAVVFWTAVLIGVTAFFGIADIALFRPLPHTPRPVVTGSSLLQSIAVPLKDRPFMTMSLFVGAINFTVGFTNQFAMVYVIDRLGVGQVQVQLMLLVAPMLLQLAMLPAWGAAVDRMGRKPLLMIAGLGLIPMGFGWCAMGQGGTGMAWLGYVLFAGGSALWTGIEVANFNGVLDAGGRAETGGGSGYHAVNTVVINLAGCGGGLIAGLVATALADWHWQPFAAFGALDFYDALFALSGLMRAAALIVLAPLIVEPAAKSVGQTLRFIIRYSATGIRDRLAFDSRQDVRTPTLPAVCATIRPEEPADVRSAA</sequence>
<evidence type="ECO:0000256" key="3">
    <source>
        <dbReference type="ARBA" id="ARBA00023136"/>
    </source>
</evidence>
<dbReference type="InterPro" id="IPR011701">
    <property type="entry name" value="MFS"/>
</dbReference>
<keyword evidence="6" id="KW-1185">Reference proteome</keyword>
<evidence type="ECO:0000313" key="6">
    <source>
        <dbReference type="Proteomes" id="UP000593765"/>
    </source>
</evidence>
<dbReference type="PANTHER" id="PTHR23526">
    <property type="entry name" value="INTEGRAL MEMBRANE TRANSPORT PROTEIN-RELATED"/>
    <property type="match status" value="1"/>
</dbReference>
<feature type="transmembrane region" description="Helical" evidence="4">
    <location>
        <begin position="400"/>
        <end position="420"/>
    </location>
</feature>
<dbReference type="PANTHER" id="PTHR23526:SF2">
    <property type="entry name" value="MAJOR FACILITATOR SUPERFAMILY (MFS) PROFILE DOMAIN-CONTAINING PROTEIN"/>
    <property type="match status" value="1"/>
</dbReference>
<name>A0A7M2WZX1_9BACT</name>
<dbReference type="AlphaFoldDB" id="A0A7M2WZX1"/>
<feature type="transmembrane region" description="Helical" evidence="4">
    <location>
        <begin position="211"/>
        <end position="232"/>
    </location>
</feature>